<dbReference type="Proteomes" id="UP001153620">
    <property type="component" value="Chromosome 1"/>
</dbReference>
<dbReference type="InterPro" id="IPR031847">
    <property type="entry name" value="PDLI1-4/Zasp-like_mid"/>
</dbReference>
<reference evidence="2" key="2">
    <citation type="submission" date="2022-10" db="EMBL/GenBank/DDBJ databases">
        <authorList>
            <consortium name="ENA_rothamsted_submissions"/>
            <consortium name="culmorum"/>
            <person name="King R."/>
        </authorList>
    </citation>
    <scope>NUCLEOTIDE SEQUENCE</scope>
</reference>
<evidence type="ECO:0000259" key="1">
    <source>
        <dbReference type="SMART" id="SM00735"/>
    </source>
</evidence>
<evidence type="ECO:0000313" key="3">
    <source>
        <dbReference type="Proteomes" id="UP001153620"/>
    </source>
</evidence>
<evidence type="ECO:0000313" key="2">
    <source>
        <dbReference type="EMBL" id="CAG9800052.1"/>
    </source>
</evidence>
<protein>
    <recommendedName>
        <fullName evidence="1">Zasp-like motif domain-containing protein</fullName>
    </recommendedName>
</protein>
<sequence>MAAVQRKLVHKQFNSPIALYSDNNVKETLDRELRQLGNGAIGNSLNTLATLMSLLKVQPNIQIDNQY</sequence>
<dbReference type="SMART" id="SM00735">
    <property type="entry name" value="ZM"/>
    <property type="match status" value="1"/>
</dbReference>
<gene>
    <name evidence="2" type="ORF">CHIRRI_LOCUS3005</name>
</gene>
<reference evidence="2" key="1">
    <citation type="submission" date="2022-01" db="EMBL/GenBank/DDBJ databases">
        <authorList>
            <person name="King R."/>
        </authorList>
    </citation>
    <scope>NUCLEOTIDE SEQUENCE</scope>
</reference>
<accession>A0A9N9RP16</accession>
<dbReference type="Pfam" id="PF15936">
    <property type="entry name" value="DUF4749"/>
    <property type="match status" value="1"/>
</dbReference>
<organism evidence="2 3">
    <name type="scientific">Chironomus riparius</name>
    <dbReference type="NCBI Taxonomy" id="315576"/>
    <lineage>
        <taxon>Eukaryota</taxon>
        <taxon>Metazoa</taxon>
        <taxon>Ecdysozoa</taxon>
        <taxon>Arthropoda</taxon>
        <taxon>Hexapoda</taxon>
        <taxon>Insecta</taxon>
        <taxon>Pterygota</taxon>
        <taxon>Neoptera</taxon>
        <taxon>Endopterygota</taxon>
        <taxon>Diptera</taxon>
        <taxon>Nematocera</taxon>
        <taxon>Chironomoidea</taxon>
        <taxon>Chironomidae</taxon>
        <taxon>Chironominae</taxon>
        <taxon>Chironomus</taxon>
    </lineage>
</organism>
<feature type="domain" description="Zasp-like motif" evidence="1">
    <location>
        <begin position="7"/>
        <end position="32"/>
    </location>
</feature>
<proteinExistence type="predicted"/>
<dbReference type="InterPro" id="IPR006643">
    <property type="entry name" value="Zasp-like_motif"/>
</dbReference>
<dbReference type="OrthoDB" id="1293114at2759"/>
<name>A0A9N9RP16_9DIPT</name>
<dbReference type="EMBL" id="OU895877">
    <property type="protein sequence ID" value="CAG9800052.1"/>
    <property type="molecule type" value="Genomic_DNA"/>
</dbReference>
<dbReference type="AlphaFoldDB" id="A0A9N9RP16"/>
<keyword evidence="3" id="KW-1185">Reference proteome</keyword>